<dbReference type="EC" id="2.7.3.9" evidence="5"/>
<evidence type="ECO:0000313" key="18">
    <source>
        <dbReference type="Proteomes" id="UP000187012"/>
    </source>
</evidence>
<keyword evidence="6" id="KW-0813">Transport</keyword>
<evidence type="ECO:0000313" key="17">
    <source>
        <dbReference type="EMBL" id="SIT36208.1"/>
    </source>
</evidence>
<dbReference type="STRING" id="1247936.BN2475_80032"/>
<organism evidence="17 18">
    <name type="scientific">Paraburkholderia ribeironis</name>
    <dbReference type="NCBI Taxonomy" id="1247936"/>
    <lineage>
        <taxon>Bacteria</taxon>
        <taxon>Pseudomonadati</taxon>
        <taxon>Pseudomonadota</taxon>
        <taxon>Betaproteobacteria</taxon>
        <taxon>Burkholderiales</taxon>
        <taxon>Burkholderiaceae</taxon>
        <taxon>Paraburkholderia</taxon>
    </lineage>
</organism>
<feature type="domain" description="HPr" evidence="16">
    <location>
        <begin position="333"/>
        <end position="420"/>
    </location>
</feature>
<evidence type="ECO:0000259" key="16">
    <source>
        <dbReference type="PROSITE" id="PS51350"/>
    </source>
</evidence>
<dbReference type="PROSITE" id="PS00369">
    <property type="entry name" value="PTS_HPR_HIS"/>
    <property type="match status" value="1"/>
</dbReference>
<dbReference type="InterPro" id="IPR000121">
    <property type="entry name" value="PEP_util_C"/>
</dbReference>
<keyword evidence="11" id="KW-0479">Metal-binding</keyword>
<dbReference type="InterPro" id="IPR002114">
    <property type="entry name" value="PTS_HPr_Ser_P_site"/>
</dbReference>
<evidence type="ECO:0000259" key="15">
    <source>
        <dbReference type="PROSITE" id="PS51093"/>
    </source>
</evidence>
<dbReference type="SUPFAM" id="SSF55594">
    <property type="entry name" value="HPr-like"/>
    <property type="match status" value="1"/>
</dbReference>
<dbReference type="Pfam" id="PF00391">
    <property type="entry name" value="PEP-utilizers"/>
    <property type="match status" value="1"/>
</dbReference>
<dbReference type="PROSITE" id="PS00589">
    <property type="entry name" value="PTS_HPR_SER"/>
    <property type="match status" value="1"/>
</dbReference>
<dbReference type="Gene3D" id="3.30.1340.10">
    <property type="entry name" value="HPr-like"/>
    <property type="match status" value="1"/>
</dbReference>
<reference evidence="17 18" key="1">
    <citation type="submission" date="2016-12" db="EMBL/GenBank/DDBJ databases">
        <authorList>
            <person name="Song W.-J."/>
            <person name="Kurnit D.M."/>
        </authorList>
    </citation>
    <scope>NUCLEOTIDE SEQUENCE [LARGE SCALE GENOMIC DNA]</scope>
    <source>
        <strain evidence="17 18">STM7296</strain>
    </source>
</reference>
<dbReference type="InterPro" id="IPR008731">
    <property type="entry name" value="PTS_EIN"/>
</dbReference>
<dbReference type="PRINTS" id="PR00107">
    <property type="entry name" value="PHOSPHOCPHPR"/>
</dbReference>
<comment type="similarity">
    <text evidence="4">Belongs to the PEP-utilizing enzyme family.</text>
</comment>
<keyword evidence="13" id="KW-0460">Magnesium</keyword>
<evidence type="ECO:0000256" key="1">
    <source>
        <dbReference type="ARBA" id="ARBA00000683"/>
    </source>
</evidence>
<dbReference type="GO" id="GO:0016301">
    <property type="term" value="F:kinase activity"/>
    <property type="evidence" value="ECO:0007669"/>
    <property type="project" value="UniProtKB-KW"/>
</dbReference>
<keyword evidence="18" id="KW-1185">Reference proteome</keyword>
<dbReference type="Gene3D" id="3.50.30.10">
    <property type="entry name" value="Phosphohistidine domain"/>
    <property type="match status" value="1"/>
</dbReference>
<evidence type="ECO:0000256" key="6">
    <source>
        <dbReference type="ARBA" id="ARBA00022448"/>
    </source>
</evidence>
<feature type="domain" description="PTS EIIA type-1" evidence="15">
    <location>
        <begin position="187"/>
        <end position="291"/>
    </location>
</feature>
<dbReference type="PROSITE" id="PS51093">
    <property type="entry name" value="PTS_EIIA_TYPE_1"/>
    <property type="match status" value="2"/>
</dbReference>
<keyword evidence="17" id="KW-0670">Pyruvate</keyword>
<gene>
    <name evidence="17" type="ORF">BN2475_80032</name>
</gene>
<evidence type="ECO:0000256" key="13">
    <source>
        <dbReference type="ARBA" id="ARBA00022842"/>
    </source>
</evidence>
<dbReference type="InterPro" id="IPR036637">
    <property type="entry name" value="Phosphohistidine_dom_sf"/>
</dbReference>
<dbReference type="FunFam" id="2.70.70.10:FF:000001">
    <property type="entry name" value="PTS system glucose-specific IIA component"/>
    <property type="match status" value="2"/>
</dbReference>
<dbReference type="Pfam" id="PF00381">
    <property type="entry name" value="PTS-HPr"/>
    <property type="match status" value="1"/>
</dbReference>
<dbReference type="NCBIfam" id="TIGR00830">
    <property type="entry name" value="PTBA"/>
    <property type="match status" value="2"/>
</dbReference>
<accession>A0A1N7RMD8</accession>
<dbReference type="InterPro" id="IPR023151">
    <property type="entry name" value="PEP_util_CS"/>
</dbReference>
<dbReference type="Pfam" id="PF02896">
    <property type="entry name" value="PEP-utilizers_C"/>
    <property type="match status" value="1"/>
</dbReference>
<dbReference type="Gene3D" id="2.70.70.10">
    <property type="entry name" value="Glucose Permease (Domain IIA)"/>
    <property type="match status" value="2"/>
</dbReference>
<keyword evidence="7" id="KW-0963">Cytoplasm</keyword>
<dbReference type="Gene3D" id="1.10.274.10">
    <property type="entry name" value="PtsI, HPr-binding domain"/>
    <property type="match status" value="1"/>
</dbReference>
<dbReference type="PROSITE" id="PS00371">
    <property type="entry name" value="PTS_EIIA_TYPE_1_HIS"/>
    <property type="match status" value="2"/>
</dbReference>
<evidence type="ECO:0000256" key="11">
    <source>
        <dbReference type="ARBA" id="ARBA00022723"/>
    </source>
</evidence>
<proteinExistence type="inferred from homology"/>
<dbReference type="SUPFAM" id="SSF51261">
    <property type="entry name" value="Duplicated hybrid motif"/>
    <property type="match status" value="2"/>
</dbReference>
<keyword evidence="9 17" id="KW-0808">Transferase</keyword>
<dbReference type="PROSITE" id="PS00742">
    <property type="entry name" value="PEP_ENZYMES_2"/>
    <property type="match status" value="1"/>
</dbReference>
<keyword evidence="8" id="KW-0762">Sugar transport</keyword>
<dbReference type="SUPFAM" id="SSF52009">
    <property type="entry name" value="Phosphohistidine domain"/>
    <property type="match status" value="1"/>
</dbReference>
<dbReference type="Pfam" id="PF00358">
    <property type="entry name" value="PTS_EIIA_1"/>
    <property type="match status" value="2"/>
</dbReference>
<feature type="region of interest" description="Disordered" evidence="14">
    <location>
        <begin position="417"/>
        <end position="438"/>
    </location>
</feature>
<dbReference type="CDD" id="cd00367">
    <property type="entry name" value="PTS-HPr_like"/>
    <property type="match status" value="1"/>
</dbReference>
<evidence type="ECO:0000256" key="9">
    <source>
        <dbReference type="ARBA" id="ARBA00022679"/>
    </source>
</evidence>
<dbReference type="PRINTS" id="PR01736">
    <property type="entry name" value="PHPHTRNFRASE"/>
</dbReference>
<evidence type="ECO:0000256" key="7">
    <source>
        <dbReference type="ARBA" id="ARBA00022490"/>
    </source>
</evidence>
<dbReference type="InterPro" id="IPR008279">
    <property type="entry name" value="PEP-util_enz_mobile_dom"/>
</dbReference>
<dbReference type="PANTHER" id="PTHR46244">
    <property type="entry name" value="PHOSPHOENOLPYRUVATE-PROTEIN PHOSPHOTRANSFERASE"/>
    <property type="match status" value="1"/>
</dbReference>
<dbReference type="InterPro" id="IPR050499">
    <property type="entry name" value="PEP-utilizing_PTS_enzyme"/>
</dbReference>
<dbReference type="RefSeq" id="WP_094778149.1">
    <property type="nucleotide sequence ID" value="NZ_CYGX02000008.1"/>
</dbReference>
<evidence type="ECO:0000256" key="14">
    <source>
        <dbReference type="SAM" id="MobiDB-lite"/>
    </source>
</evidence>
<dbReference type="InterPro" id="IPR036618">
    <property type="entry name" value="PtsI_HPr-bd_sf"/>
</dbReference>
<evidence type="ECO:0000256" key="3">
    <source>
        <dbReference type="ARBA" id="ARBA00004496"/>
    </source>
</evidence>
<dbReference type="InterPro" id="IPR040442">
    <property type="entry name" value="Pyrv_kinase-like_dom_sf"/>
</dbReference>
<dbReference type="GO" id="GO:0046872">
    <property type="term" value="F:metal ion binding"/>
    <property type="evidence" value="ECO:0007669"/>
    <property type="project" value="UniProtKB-KW"/>
</dbReference>
<feature type="domain" description="PTS EIIA type-1" evidence="15">
    <location>
        <begin position="28"/>
        <end position="132"/>
    </location>
</feature>
<keyword evidence="10" id="KW-0598">Phosphotransferase system</keyword>
<dbReference type="InterPro" id="IPR035895">
    <property type="entry name" value="HPr-like_sf"/>
</dbReference>
<dbReference type="Gene3D" id="3.20.20.60">
    <property type="entry name" value="Phosphoenolpyruvate-binding domains"/>
    <property type="match status" value="1"/>
</dbReference>
<name>A0A1N7RMD8_9BURK</name>
<comment type="cofactor">
    <cofactor evidence="2">
        <name>Mg(2+)</name>
        <dbReference type="ChEBI" id="CHEBI:18420"/>
    </cofactor>
</comment>
<dbReference type="InterPro" id="IPR000032">
    <property type="entry name" value="HPr-like"/>
</dbReference>
<evidence type="ECO:0000256" key="5">
    <source>
        <dbReference type="ARBA" id="ARBA00012232"/>
    </source>
</evidence>
<evidence type="ECO:0000256" key="2">
    <source>
        <dbReference type="ARBA" id="ARBA00001946"/>
    </source>
</evidence>
<dbReference type="GO" id="GO:0008965">
    <property type="term" value="F:phosphoenolpyruvate-protein phosphotransferase activity"/>
    <property type="evidence" value="ECO:0007669"/>
    <property type="project" value="UniProtKB-EC"/>
</dbReference>
<dbReference type="AlphaFoldDB" id="A0A1N7RMD8"/>
<dbReference type="EMBL" id="CYGX02000008">
    <property type="protein sequence ID" value="SIT36208.1"/>
    <property type="molecule type" value="Genomic_DNA"/>
</dbReference>
<evidence type="ECO:0000256" key="12">
    <source>
        <dbReference type="ARBA" id="ARBA00022777"/>
    </source>
</evidence>
<evidence type="ECO:0000256" key="4">
    <source>
        <dbReference type="ARBA" id="ARBA00007837"/>
    </source>
</evidence>
<dbReference type="Pfam" id="PF05524">
    <property type="entry name" value="PEP-utilisers_N"/>
    <property type="match status" value="1"/>
</dbReference>
<keyword evidence="12" id="KW-0418">Kinase</keyword>
<dbReference type="SUPFAM" id="SSF47831">
    <property type="entry name" value="Enzyme I of the PEP:sugar phosphotransferase system HPr-binding (sub)domain"/>
    <property type="match status" value="1"/>
</dbReference>
<dbReference type="InterPro" id="IPR001127">
    <property type="entry name" value="PTS_EIIA_1_perm"/>
</dbReference>
<evidence type="ECO:0000256" key="10">
    <source>
        <dbReference type="ARBA" id="ARBA00022683"/>
    </source>
</evidence>
<dbReference type="NCBIfam" id="TIGR01003">
    <property type="entry name" value="PTS_HPr_family"/>
    <property type="match status" value="1"/>
</dbReference>
<sequence>MKAPQRPVRVELLAPLSGVLVPIETVPDPVFAQKMVGDGISLDPTSNELLAPAAGVVTQLHAAHHALTITTDSGIEILLHIGIDTVGLKGEGFTPLVTQGEHVERSQPVIRFDTDLVERKASSLLTQIVIANGHQVARIKPHTGVVEAGRSVLLEVELNHAGAAGIELTELRAPLSGVVVPLETVPDPVFAQKMVGDGVSIDPTSNELLAPLPGKVTQLHSASHAVTITGDNGLEVLLHIGLDTVMLRGEGFTPLVKVGDTVTTGQPLIRFDPLLIGARAVSLLTEMVITNGDLVTRYVPAKGLVIAGEDTVLSVELVGGALKEETGAATGAIVSDEVILPNPSGLHARPAAVFAAEAKKYKSNLRLLRGSESANAKSVVSVMGLATKFGDKVRVEATGPDAGEAASKLATLLAAGSGEKPGEAPAPAAAPAPAPAPAAAAAPAPAAAAAAAAAPVSAAPAATPADANELTGVSASPGLAVGKIVQFRQQVIDVKEAGESPQRERARLESAQHEARQQIEALKARLTDPSKAQILDAHLELLDDPDLNDMAIGSISAGKSAGFAWRGAFEQQASMLEKLDNPLLRERAGDIRDVGRRVLALVAGVEQAQIEVPSDSILIAEELSPSDTASLDRSKVLGFCTTTGGATSHVAILARSLGIPAICGIDENALQLANGTLVVLDGTRGSLRRNPSDDELDKAHERIKRQTAKRAEEQLAASKLAVTADGHRVEVVANIRNAQEARDAVAAGAEGVGLLRSEFLFDDRDTAPSEDEQAAEYCAVAEALGRERPLVVRTLDVGGDKPLSYMPLPKEDNPFLGLRGVRVSLDHPDMFRTQLRAILRAAPLGNLHVMFPMVAAIEEVRAAKKILLEEAGDRANSVKVGVMIEVPSAALIAEPLAREVDFFSIGTNDLTQYTLAMDRGHPKLAKQADALHPGVLRLIGMTVEGAHQHGKWVGVCGGIASDAMAVPVLVGLGVDELSVSIPAVGSIKAQLARLTMDKARQLAAEVVRLGTAAEVRALLAPFGE</sequence>
<evidence type="ECO:0000256" key="8">
    <source>
        <dbReference type="ARBA" id="ARBA00022597"/>
    </source>
</evidence>
<protein>
    <recommendedName>
        <fullName evidence="5">phosphoenolpyruvate--protein phosphotransferase</fullName>
        <ecNumber evidence="5">2.7.3.9</ecNumber>
    </recommendedName>
</protein>
<dbReference type="InterPro" id="IPR006318">
    <property type="entry name" value="PTS_EI-like"/>
</dbReference>
<dbReference type="GO" id="GO:0005737">
    <property type="term" value="C:cytoplasm"/>
    <property type="evidence" value="ECO:0007669"/>
    <property type="project" value="UniProtKB-SubCell"/>
</dbReference>
<dbReference type="PROSITE" id="PS51350">
    <property type="entry name" value="PTS_HPR_DOM"/>
    <property type="match status" value="1"/>
</dbReference>
<dbReference type="NCBIfam" id="TIGR01417">
    <property type="entry name" value="PTS_I_fam"/>
    <property type="match status" value="1"/>
</dbReference>
<dbReference type="PANTHER" id="PTHR46244:SF6">
    <property type="entry name" value="PHOSPHOENOLPYRUVATE-PROTEIN PHOSPHOTRANSFERASE"/>
    <property type="match status" value="1"/>
</dbReference>
<dbReference type="InterPro" id="IPR015813">
    <property type="entry name" value="Pyrv/PenolPyrv_kinase-like_dom"/>
</dbReference>
<comment type="subcellular location">
    <subcellularLocation>
        <location evidence="3">Cytoplasm</location>
    </subcellularLocation>
</comment>
<dbReference type="SUPFAM" id="SSF51621">
    <property type="entry name" value="Phosphoenolpyruvate/pyruvate domain"/>
    <property type="match status" value="1"/>
</dbReference>
<dbReference type="Proteomes" id="UP000187012">
    <property type="component" value="Unassembled WGS sequence"/>
</dbReference>
<dbReference type="GO" id="GO:0009401">
    <property type="term" value="P:phosphoenolpyruvate-dependent sugar phosphotransferase system"/>
    <property type="evidence" value="ECO:0007669"/>
    <property type="project" value="UniProtKB-KW"/>
</dbReference>
<dbReference type="InterPro" id="IPR001020">
    <property type="entry name" value="PTS_HPr_His_P_site"/>
</dbReference>
<dbReference type="InterPro" id="IPR011055">
    <property type="entry name" value="Dup_hybrid_motif"/>
</dbReference>
<comment type="catalytic activity">
    <reaction evidence="1">
        <text>L-histidyl-[protein] + phosphoenolpyruvate = N(pros)-phospho-L-histidyl-[protein] + pyruvate</text>
        <dbReference type="Rhea" id="RHEA:23880"/>
        <dbReference type="Rhea" id="RHEA-COMP:9745"/>
        <dbReference type="Rhea" id="RHEA-COMP:9746"/>
        <dbReference type="ChEBI" id="CHEBI:15361"/>
        <dbReference type="ChEBI" id="CHEBI:29979"/>
        <dbReference type="ChEBI" id="CHEBI:58702"/>
        <dbReference type="ChEBI" id="CHEBI:64837"/>
        <dbReference type="EC" id="2.7.3.9"/>
    </reaction>
</comment>